<proteinExistence type="inferred from homology"/>
<keyword evidence="2" id="KW-0547">Nucleotide-binding</keyword>
<dbReference type="Gene3D" id="3.40.50.300">
    <property type="entry name" value="P-loop containing nucleotide triphosphate hydrolases"/>
    <property type="match status" value="1"/>
</dbReference>
<dbReference type="PANTHER" id="PTHR42759:SF7">
    <property type="entry name" value="DENITRIFICATION REGULATORY PROTEIN NIRQ"/>
    <property type="match status" value="1"/>
</dbReference>
<evidence type="ECO:0000313" key="6">
    <source>
        <dbReference type="EMBL" id="MFD1531528.1"/>
    </source>
</evidence>
<gene>
    <name evidence="6" type="ORF">ACFSCY_19010</name>
</gene>
<accession>A0ABW4FLM6</accession>
<dbReference type="Pfam" id="PF08406">
    <property type="entry name" value="CbbQ_C"/>
    <property type="match status" value="1"/>
</dbReference>
<feature type="domain" description="ATPase dynein-related AAA" evidence="4">
    <location>
        <begin position="32"/>
        <end position="171"/>
    </location>
</feature>
<dbReference type="Proteomes" id="UP001597145">
    <property type="component" value="Unassembled WGS sequence"/>
</dbReference>
<organism evidence="6 7">
    <name type="scientific">Pseudonocardia aurantiaca</name>
    <dbReference type="NCBI Taxonomy" id="75290"/>
    <lineage>
        <taxon>Bacteria</taxon>
        <taxon>Bacillati</taxon>
        <taxon>Actinomycetota</taxon>
        <taxon>Actinomycetes</taxon>
        <taxon>Pseudonocardiales</taxon>
        <taxon>Pseudonocardiaceae</taxon>
        <taxon>Pseudonocardia</taxon>
    </lineage>
</organism>
<evidence type="ECO:0000259" key="4">
    <source>
        <dbReference type="Pfam" id="PF07728"/>
    </source>
</evidence>
<keyword evidence="7" id="KW-1185">Reference proteome</keyword>
<dbReference type="InterPro" id="IPR011704">
    <property type="entry name" value="ATPase_dyneun-rel_AAA"/>
</dbReference>
<evidence type="ECO:0000256" key="1">
    <source>
        <dbReference type="ARBA" id="ARBA00009417"/>
    </source>
</evidence>
<dbReference type="PANTHER" id="PTHR42759">
    <property type="entry name" value="MOXR FAMILY PROTEIN"/>
    <property type="match status" value="1"/>
</dbReference>
<protein>
    <submittedName>
        <fullName evidence="6">CbbQ/NirQ/NorQ/GpvN family protein</fullName>
    </submittedName>
</protein>
<dbReference type="SUPFAM" id="SSF52540">
    <property type="entry name" value="P-loop containing nucleoside triphosphate hydrolases"/>
    <property type="match status" value="1"/>
</dbReference>
<dbReference type="Pfam" id="PF07728">
    <property type="entry name" value="AAA_5"/>
    <property type="match status" value="1"/>
</dbReference>
<comment type="caution">
    <text evidence="6">The sequence shown here is derived from an EMBL/GenBank/DDBJ whole genome shotgun (WGS) entry which is preliminary data.</text>
</comment>
<evidence type="ECO:0000313" key="7">
    <source>
        <dbReference type="Proteomes" id="UP001597145"/>
    </source>
</evidence>
<reference evidence="7" key="1">
    <citation type="journal article" date="2019" name="Int. J. Syst. Evol. Microbiol.">
        <title>The Global Catalogue of Microorganisms (GCM) 10K type strain sequencing project: providing services to taxonomists for standard genome sequencing and annotation.</title>
        <authorList>
            <consortium name="The Broad Institute Genomics Platform"/>
            <consortium name="The Broad Institute Genome Sequencing Center for Infectious Disease"/>
            <person name="Wu L."/>
            <person name="Ma J."/>
        </authorList>
    </citation>
    <scope>NUCLEOTIDE SEQUENCE [LARGE SCALE GENOMIC DNA]</scope>
    <source>
        <strain evidence="7">JCM 12165</strain>
    </source>
</reference>
<dbReference type="RefSeq" id="WP_343978703.1">
    <property type="nucleotide sequence ID" value="NZ_BAAAJG010000010.1"/>
</dbReference>
<evidence type="ECO:0000259" key="5">
    <source>
        <dbReference type="Pfam" id="PF08406"/>
    </source>
</evidence>
<name>A0ABW4FLM6_9PSEU</name>
<dbReference type="InterPro" id="IPR013615">
    <property type="entry name" value="CbbQ_C"/>
</dbReference>
<comment type="similarity">
    <text evidence="1">Belongs to the CbbQ/NirQ/NorQ/GpvN family.</text>
</comment>
<dbReference type="InterPro" id="IPR027417">
    <property type="entry name" value="P-loop_NTPase"/>
</dbReference>
<evidence type="ECO:0000256" key="3">
    <source>
        <dbReference type="ARBA" id="ARBA00022840"/>
    </source>
</evidence>
<feature type="domain" description="CbbQ/NirQ/NorQ C-terminal" evidence="5">
    <location>
        <begin position="184"/>
        <end position="268"/>
    </location>
</feature>
<sequence length="273" mass="30309">MNVATSRTEKPYYIPQADEVEVFRAAYQGRMPVLLKGPTGVGKTRFLEYMSWDLSETDEQLRMETVSCNDDLTVGDLVGRYVLEGGDTRWIDGPLLSVARTGGICYLDEIVEARKDTMVVIHSLSDHRRELPVSRLGETITAHEHFQLVVSYNPGYQSTVKDLKDSTRQRFVAIELGFPPEALETDIVAHEAGVDRQVAERLALLGRKVRAIQTDMMIEGPSTRVLIHAGRLISRGVPARRACETAVALAISDDVEVHTAIRELVTAVFAADD</sequence>
<dbReference type="InterPro" id="IPR050764">
    <property type="entry name" value="CbbQ/NirQ/NorQ/GpvN"/>
</dbReference>
<dbReference type="EMBL" id="JBHUCP010000012">
    <property type="protein sequence ID" value="MFD1531528.1"/>
    <property type="molecule type" value="Genomic_DNA"/>
</dbReference>
<keyword evidence="3" id="KW-0067">ATP-binding</keyword>
<evidence type="ECO:0000256" key="2">
    <source>
        <dbReference type="ARBA" id="ARBA00022741"/>
    </source>
</evidence>